<feature type="transmembrane region" description="Helical" evidence="1">
    <location>
        <begin position="12"/>
        <end position="29"/>
    </location>
</feature>
<gene>
    <name evidence="2" type="ORF">MettiDRAFT_2373</name>
</gene>
<sequence length="122" mass="13039">MTKSEVFFKEFIIGLGFFSGFWIAVGVNPETVIFESLRTVMETLNPDSGFSFMFTLFPLLLTIGSVMGAYAMGGKIGMIAIGIAFVGGLLLISAPLFSVILLVIAMMIGSVAVESNHAGAWF</sequence>
<dbReference type="RefSeq" id="WP_023846019.1">
    <property type="nucleotide sequence ID" value="NZ_AZAJ01000001.1"/>
</dbReference>
<dbReference type="EMBL" id="AZAJ01000001">
    <property type="protein sequence ID" value="ETA68885.1"/>
    <property type="molecule type" value="Genomic_DNA"/>
</dbReference>
<dbReference type="OrthoDB" id="385612at2157"/>
<evidence type="ECO:0000256" key="1">
    <source>
        <dbReference type="SAM" id="Phobius"/>
    </source>
</evidence>
<dbReference type="STRING" id="1090322.MettiDRAFT_2373"/>
<dbReference type="AlphaFoldDB" id="W9DTB7"/>
<protein>
    <submittedName>
        <fullName evidence="2">Uncharacterized protein</fullName>
    </submittedName>
</protein>
<name>W9DTB7_METTI</name>
<dbReference type="Proteomes" id="UP000019483">
    <property type="component" value="Unassembled WGS sequence"/>
</dbReference>
<reference evidence="2 3" key="1">
    <citation type="submission" date="2013-08" db="EMBL/GenBank/DDBJ databases">
        <authorList>
            <consortium name="DOE Joint Genome Institute"/>
            <person name="Eisen J."/>
            <person name="Huntemann M."/>
            <person name="Han J."/>
            <person name="Chen A."/>
            <person name="Kyrpides N."/>
            <person name="Mavromatis K."/>
            <person name="Markowitz V."/>
            <person name="Palaniappan K."/>
            <person name="Ivanova N."/>
            <person name="Schaumberg A."/>
            <person name="Pati A."/>
            <person name="Liolios K."/>
            <person name="Nordberg H.P."/>
            <person name="Cantor M.N."/>
            <person name="Hua S.X."/>
            <person name="Woyke T."/>
        </authorList>
    </citation>
    <scope>NUCLEOTIDE SEQUENCE [LARGE SCALE GENOMIC DNA]</scope>
    <source>
        <strain evidence="2 3">DSM 2278</strain>
    </source>
</reference>
<keyword evidence="1" id="KW-1133">Transmembrane helix</keyword>
<comment type="caution">
    <text evidence="2">The sequence shown here is derived from an EMBL/GenBank/DDBJ whole genome shotgun (WGS) entry which is preliminary data.</text>
</comment>
<evidence type="ECO:0000313" key="3">
    <source>
        <dbReference type="Proteomes" id="UP000019483"/>
    </source>
</evidence>
<keyword evidence="1" id="KW-0812">Transmembrane</keyword>
<evidence type="ECO:0000313" key="2">
    <source>
        <dbReference type="EMBL" id="ETA68885.1"/>
    </source>
</evidence>
<organism evidence="2 3">
    <name type="scientific">Methanolobus tindarius DSM 2278</name>
    <dbReference type="NCBI Taxonomy" id="1090322"/>
    <lineage>
        <taxon>Archaea</taxon>
        <taxon>Methanobacteriati</taxon>
        <taxon>Methanobacteriota</taxon>
        <taxon>Stenosarchaea group</taxon>
        <taxon>Methanomicrobia</taxon>
        <taxon>Methanosarcinales</taxon>
        <taxon>Methanosarcinaceae</taxon>
        <taxon>Methanolobus</taxon>
    </lineage>
</organism>
<keyword evidence="3" id="KW-1185">Reference proteome</keyword>
<accession>W9DTB7</accession>
<feature type="transmembrane region" description="Helical" evidence="1">
    <location>
        <begin position="49"/>
        <end position="72"/>
    </location>
</feature>
<proteinExistence type="predicted"/>
<keyword evidence="1" id="KW-0472">Membrane</keyword>
<feature type="transmembrane region" description="Helical" evidence="1">
    <location>
        <begin position="79"/>
        <end position="112"/>
    </location>
</feature>